<feature type="transmembrane region" description="Helical" evidence="6">
    <location>
        <begin position="349"/>
        <end position="370"/>
    </location>
</feature>
<evidence type="ECO:0000313" key="9">
    <source>
        <dbReference type="EMBL" id="MCA6075262.1"/>
    </source>
</evidence>
<evidence type="ECO:0000256" key="3">
    <source>
        <dbReference type="ARBA" id="ARBA00022692"/>
    </source>
</evidence>
<dbReference type="AlphaFoldDB" id="A0A9X1HS81"/>
<evidence type="ECO:0000256" key="5">
    <source>
        <dbReference type="ARBA" id="ARBA00023136"/>
    </source>
</evidence>
<evidence type="ECO:0000313" key="12">
    <source>
        <dbReference type="Proteomes" id="UP001139409"/>
    </source>
</evidence>
<dbReference type="NCBIfam" id="TIGR00360">
    <property type="entry name" value="ComEC_N-term"/>
    <property type="match status" value="1"/>
</dbReference>
<protein>
    <submittedName>
        <fullName evidence="9">ComEC family competence protein</fullName>
    </submittedName>
</protein>
<organism evidence="9 12">
    <name type="scientific">Fulvivirga sedimenti</name>
    <dbReference type="NCBI Taxonomy" id="2879465"/>
    <lineage>
        <taxon>Bacteria</taxon>
        <taxon>Pseudomonadati</taxon>
        <taxon>Bacteroidota</taxon>
        <taxon>Cytophagia</taxon>
        <taxon>Cytophagales</taxon>
        <taxon>Fulvivirgaceae</taxon>
        <taxon>Fulvivirga</taxon>
    </lineage>
</organism>
<reference evidence="9" key="1">
    <citation type="submission" date="2021-09" db="EMBL/GenBank/DDBJ databases">
        <title>Fulvivirga sp. isolated from coastal sediment.</title>
        <authorList>
            <person name="Yu H."/>
        </authorList>
    </citation>
    <scope>NUCLEOTIDE SEQUENCE</scope>
    <source>
        <strain evidence="9">1062</strain>
    </source>
</reference>
<feature type="transmembrane region" description="Helical" evidence="6">
    <location>
        <begin position="228"/>
        <end position="248"/>
    </location>
</feature>
<dbReference type="PANTHER" id="PTHR30619">
    <property type="entry name" value="DNA INTERNALIZATION/COMPETENCE PROTEIN COMEC/REC2"/>
    <property type="match status" value="1"/>
</dbReference>
<feature type="transmembrane region" description="Helical" evidence="6">
    <location>
        <begin position="53"/>
        <end position="70"/>
    </location>
</feature>
<dbReference type="InterPro" id="IPR004477">
    <property type="entry name" value="ComEC_N"/>
</dbReference>
<dbReference type="InterPro" id="IPR025405">
    <property type="entry name" value="DUF4131"/>
</dbReference>
<evidence type="ECO:0000259" key="8">
    <source>
        <dbReference type="Pfam" id="PF13567"/>
    </source>
</evidence>
<keyword evidence="4 6" id="KW-1133">Transmembrane helix</keyword>
<feature type="transmembrane region" description="Helical" evidence="6">
    <location>
        <begin position="26"/>
        <end position="47"/>
    </location>
</feature>
<keyword evidence="12" id="KW-1185">Reference proteome</keyword>
<dbReference type="GO" id="GO:0005886">
    <property type="term" value="C:plasma membrane"/>
    <property type="evidence" value="ECO:0007669"/>
    <property type="project" value="UniProtKB-SubCell"/>
</dbReference>
<feature type="transmembrane region" description="Helical" evidence="6">
    <location>
        <begin position="298"/>
        <end position="318"/>
    </location>
</feature>
<keyword evidence="5 6" id="KW-0472">Membrane</keyword>
<evidence type="ECO:0000259" key="7">
    <source>
        <dbReference type="Pfam" id="PF03772"/>
    </source>
</evidence>
<comment type="subcellular location">
    <subcellularLocation>
        <location evidence="1">Cell membrane</location>
        <topology evidence="1">Multi-pass membrane protein</topology>
    </subcellularLocation>
</comment>
<dbReference type="EMBL" id="JAIXNE010000003">
    <property type="protein sequence ID" value="MCA6076439.1"/>
    <property type="molecule type" value="Genomic_DNA"/>
</dbReference>
<comment type="caution">
    <text evidence="9">The sequence shown here is derived from an EMBL/GenBank/DDBJ whole genome shotgun (WGS) entry which is preliminary data.</text>
</comment>
<dbReference type="EMBL" id="JAIXNE010000002">
    <property type="protein sequence ID" value="MCA6075262.1"/>
    <property type="molecule type" value="Genomic_DNA"/>
</dbReference>
<accession>A0A9X1HS81</accession>
<evidence type="ECO:0000313" key="10">
    <source>
        <dbReference type="EMBL" id="MCA6076439.1"/>
    </source>
</evidence>
<keyword evidence="2" id="KW-1003">Cell membrane</keyword>
<sequence>MRTLFLRITLYFFTGIILSRQFPGDLCVAGSLLLMLIIALICQKYFIHRYARGIIPVVLILGGYVHYGIFKLTDEQPLRKGPVVVRILKKVNDHRFEARIYAILVDHEWRRFNQKILVNNFNGEVALKTGELVFLSGRIDSLRSVSGTFDVRAYYENRHIRKQIYVDNAIVVQPASGSVQVIRGEIVRRLVKMLAGKDELATVQGILLGDRRILSDQLRTAYQRVGGMHVLAVSGMHVSILFLFIQLILHKVPNYSVGKWVKILVPVILLWLYAAVVGYSPSVLRAVLFLTIFSVGKLMLRPVSIVHTLSVTAFIVWLTDPFQVYTVGFQLSYGAVCGIALFQPIFEKMLINVSSILAFILRIFTVSISAQALTWPLIIFYFGGISPGGILFSMVLIPAVFVVIFLSVLGLISFGVPYFSRGVSSILSYVVSELNEAVVLLSDQEGMYQYMDFQNITLMLAVGIIISTGILFYFPGRRLLAGILFLIVVLTVLPRNLAETNKITISRGIRMPVIRMDSPVLSVVVSDQSVPLNRELSSVKRIQYGNYTQQLYKFGNTRVFSTSERLTVPISADIIIINGGPIPGNHVIESGQVIVLAPGLSFSERKMWREWGLETGCKIHDLRTMGTFLKITAS</sequence>
<feature type="domain" description="ComEC/Rec2-related protein" evidence="7">
    <location>
        <begin position="206"/>
        <end position="471"/>
    </location>
</feature>
<evidence type="ECO:0000256" key="2">
    <source>
        <dbReference type="ARBA" id="ARBA00022475"/>
    </source>
</evidence>
<gene>
    <name evidence="9" type="ORF">LDX50_10300</name>
    <name evidence="10" type="ORF">LDX50_16270</name>
    <name evidence="11" type="ORF">LDX50_21990</name>
</gene>
<dbReference type="InterPro" id="IPR052159">
    <property type="entry name" value="Competence_DNA_uptake"/>
</dbReference>
<feature type="transmembrane region" description="Helical" evidence="6">
    <location>
        <begin position="456"/>
        <end position="474"/>
    </location>
</feature>
<feature type="transmembrane region" description="Helical" evidence="6">
    <location>
        <begin position="324"/>
        <end position="342"/>
    </location>
</feature>
<evidence type="ECO:0000256" key="6">
    <source>
        <dbReference type="SAM" id="Phobius"/>
    </source>
</evidence>
<name>A0A9X1HS81_9BACT</name>
<feature type="domain" description="DUF4131" evidence="8">
    <location>
        <begin position="25"/>
        <end position="170"/>
    </location>
</feature>
<evidence type="ECO:0000256" key="1">
    <source>
        <dbReference type="ARBA" id="ARBA00004651"/>
    </source>
</evidence>
<evidence type="ECO:0000313" key="11">
    <source>
        <dbReference type="EMBL" id="MCA6077567.1"/>
    </source>
</evidence>
<dbReference type="Proteomes" id="UP001139409">
    <property type="component" value="Unassembled WGS sequence"/>
</dbReference>
<feature type="transmembrane region" description="Helical" evidence="6">
    <location>
        <begin position="390"/>
        <end position="419"/>
    </location>
</feature>
<dbReference type="Pfam" id="PF13567">
    <property type="entry name" value="DUF4131"/>
    <property type="match status" value="1"/>
</dbReference>
<dbReference type="EMBL" id="JAIXNE010000004">
    <property type="protein sequence ID" value="MCA6077567.1"/>
    <property type="molecule type" value="Genomic_DNA"/>
</dbReference>
<dbReference type="Pfam" id="PF03772">
    <property type="entry name" value="Competence"/>
    <property type="match status" value="1"/>
</dbReference>
<feature type="transmembrane region" description="Helical" evidence="6">
    <location>
        <begin position="268"/>
        <end position="291"/>
    </location>
</feature>
<dbReference type="RefSeq" id="WP_225698366.1">
    <property type="nucleotide sequence ID" value="NZ_JAIXNE010000002.1"/>
</dbReference>
<dbReference type="PANTHER" id="PTHR30619:SF1">
    <property type="entry name" value="RECOMBINATION PROTEIN 2"/>
    <property type="match status" value="1"/>
</dbReference>
<proteinExistence type="predicted"/>
<feature type="transmembrane region" description="Helical" evidence="6">
    <location>
        <begin position="480"/>
        <end position="498"/>
    </location>
</feature>
<evidence type="ECO:0000256" key="4">
    <source>
        <dbReference type="ARBA" id="ARBA00022989"/>
    </source>
</evidence>
<keyword evidence="3 6" id="KW-0812">Transmembrane</keyword>